<sequence>MVYRVVDFFCGAGGFSEGFHQAGFEVIKAFDIWEPAIKTHNKNHPSVTPIATYGNVLEISKLDNEEFEKVVPDSEVIIGSPPCVAFSSSNRSGKADKTLGIVLLEAYLRIVARKRFKSNSVLKYWILENVSNIEKYIQESYTMQDLGLTGDDILRVKKESAGVYKMQFYNVPSTRKRYICGEFPAPCSNLTEDNLTTLQDVTDSLGLPLEKKDDLIRDINYNFEIPGNLVTDHHYLKEIADFEWEKAKRQKQDKGYMGRMSFPENMEKPARTIMATMSGSSRESFILPIESNRYRYPTIREVATVMSFPIDYRFYGDSDSVKYKLVGNAVPPKFSYALACAINSDKNLNNDLSTKRKEFDKEDGFINLNGKEYELKKEKEKNRKAKFKYHIPYLKINTFRTELLNSFNNDKVKWSVEIHRSQGKNAEVYKGLKINLSFMTSKEIKLIDNFKNYMIKEIESYEKLQSNYRKTTKQKTQNKLIGPYELLSEIKKLLVDNFNHYDENILVEGVNKEVPQKILITYYVLDNIILNLKN</sequence>
<reference evidence="8 9" key="1">
    <citation type="submission" date="2016-10" db="EMBL/GenBank/DDBJ databases">
        <authorList>
            <person name="de Groot N.N."/>
        </authorList>
    </citation>
    <scope>NUCLEOTIDE SEQUENCE [LARGE SCALE GENOMIC DNA]</scope>
    <source>
        <strain evidence="8 9">DSM 19182</strain>
    </source>
</reference>
<dbReference type="PRINTS" id="PR00105">
    <property type="entry name" value="C5METTRFRASE"/>
</dbReference>
<protein>
    <recommendedName>
        <fullName evidence="1">DNA (cytosine-5-)-methyltransferase</fullName>
        <ecNumber evidence="1">2.1.1.37</ecNumber>
    </recommendedName>
</protein>
<evidence type="ECO:0000313" key="7">
    <source>
        <dbReference type="EMBL" id="GEK90279.1"/>
    </source>
</evidence>
<dbReference type="PANTHER" id="PTHR10629:SF52">
    <property type="entry name" value="DNA (CYTOSINE-5)-METHYLTRANSFERASE 1"/>
    <property type="match status" value="1"/>
</dbReference>
<dbReference type="PROSITE" id="PS51679">
    <property type="entry name" value="SAM_MT_C5"/>
    <property type="match status" value="1"/>
</dbReference>
<dbReference type="GO" id="GO:0003886">
    <property type="term" value="F:DNA (cytosine-5-)-methyltransferase activity"/>
    <property type="evidence" value="ECO:0007669"/>
    <property type="project" value="UniProtKB-EC"/>
</dbReference>
<gene>
    <name evidence="7" type="ORF">APU01nite_23180</name>
    <name evidence="8" type="ORF">SAMN04488100_1515</name>
</gene>
<dbReference type="InterPro" id="IPR029063">
    <property type="entry name" value="SAM-dependent_MTases_sf"/>
</dbReference>
<dbReference type="PANTHER" id="PTHR10629">
    <property type="entry name" value="CYTOSINE-SPECIFIC METHYLTRANSFERASE"/>
    <property type="match status" value="1"/>
</dbReference>
<dbReference type="Gene3D" id="3.40.50.150">
    <property type="entry name" value="Vaccinia Virus protein VP39"/>
    <property type="match status" value="1"/>
</dbReference>
<comment type="similarity">
    <text evidence="6">Belongs to the class I-like SAM-binding methyltransferase superfamily. C5-methyltransferase family.</text>
</comment>
<dbReference type="AlphaFoldDB" id="A0A1H7XG09"/>
<evidence type="ECO:0000256" key="6">
    <source>
        <dbReference type="PROSITE-ProRule" id="PRU01016"/>
    </source>
</evidence>
<evidence type="ECO:0000313" key="8">
    <source>
        <dbReference type="EMBL" id="SEM32700.1"/>
    </source>
</evidence>
<organism evidence="8 9">
    <name type="scientific">Alkalibacterium putridalgicola</name>
    <dbReference type="NCBI Taxonomy" id="426703"/>
    <lineage>
        <taxon>Bacteria</taxon>
        <taxon>Bacillati</taxon>
        <taxon>Bacillota</taxon>
        <taxon>Bacilli</taxon>
        <taxon>Lactobacillales</taxon>
        <taxon>Carnobacteriaceae</taxon>
        <taxon>Alkalibacterium</taxon>
    </lineage>
</organism>
<dbReference type="PROSITE" id="PS00094">
    <property type="entry name" value="C5_MTASE_1"/>
    <property type="match status" value="1"/>
</dbReference>
<evidence type="ECO:0000313" key="10">
    <source>
        <dbReference type="Proteomes" id="UP000321425"/>
    </source>
</evidence>
<feature type="active site" evidence="6">
    <location>
        <position position="83"/>
    </location>
</feature>
<proteinExistence type="inferred from homology"/>
<keyword evidence="10" id="KW-1185">Reference proteome</keyword>
<dbReference type="Proteomes" id="UP000321425">
    <property type="component" value="Unassembled WGS sequence"/>
</dbReference>
<evidence type="ECO:0000256" key="1">
    <source>
        <dbReference type="ARBA" id="ARBA00011975"/>
    </source>
</evidence>
<dbReference type="Pfam" id="PF00145">
    <property type="entry name" value="DNA_methylase"/>
    <property type="match status" value="1"/>
</dbReference>
<dbReference type="GO" id="GO:0003677">
    <property type="term" value="F:DNA binding"/>
    <property type="evidence" value="ECO:0007669"/>
    <property type="project" value="TreeGrafter"/>
</dbReference>
<dbReference type="Proteomes" id="UP000198548">
    <property type="component" value="Unassembled WGS sequence"/>
</dbReference>
<dbReference type="EC" id="2.1.1.37" evidence="1"/>
<evidence type="ECO:0000256" key="5">
    <source>
        <dbReference type="ARBA" id="ARBA00022747"/>
    </source>
</evidence>
<dbReference type="InterPro" id="IPR050390">
    <property type="entry name" value="C5-Methyltransferase"/>
</dbReference>
<dbReference type="InterPro" id="IPR018117">
    <property type="entry name" value="C5_DNA_meth_AS"/>
</dbReference>
<dbReference type="EMBL" id="BJUX01000043">
    <property type="protein sequence ID" value="GEK90279.1"/>
    <property type="molecule type" value="Genomic_DNA"/>
</dbReference>
<dbReference type="EMBL" id="FOBL01000051">
    <property type="protein sequence ID" value="SEM32700.1"/>
    <property type="molecule type" value="Genomic_DNA"/>
</dbReference>
<evidence type="ECO:0000313" key="9">
    <source>
        <dbReference type="Proteomes" id="UP000198548"/>
    </source>
</evidence>
<dbReference type="InterPro" id="IPR001525">
    <property type="entry name" value="C5_MeTfrase"/>
</dbReference>
<evidence type="ECO:0000256" key="4">
    <source>
        <dbReference type="ARBA" id="ARBA00022691"/>
    </source>
</evidence>
<reference evidence="7 10" key="2">
    <citation type="submission" date="2019-07" db="EMBL/GenBank/DDBJ databases">
        <title>Whole genome shotgun sequence of Alkalibacterium putridalgicola NBRC 103243.</title>
        <authorList>
            <person name="Hosoyama A."/>
            <person name="Uohara A."/>
            <person name="Ohji S."/>
            <person name="Ichikawa N."/>
        </authorList>
    </citation>
    <scope>NUCLEOTIDE SEQUENCE [LARGE SCALE GENOMIC DNA]</scope>
    <source>
        <strain evidence="7 10">NBRC 103243</strain>
    </source>
</reference>
<keyword evidence="3 6" id="KW-0808">Transferase</keyword>
<keyword evidence="5" id="KW-0680">Restriction system</keyword>
<dbReference type="GO" id="GO:0009307">
    <property type="term" value="P:DNA restriction-modification system"/>
    <property type="evidence" value="ECO:0007669"/>
    <property type="project" value="UniProtKB-KW"/>
</dbReference>
<accession>A0A1H7XG09</accession>
<dbReference type="SUPFAM" id="SSF53335">
    <property type="entry name" value="S-adenosyl-L-methionine-dependent methyltransferases"/>
    <property type="match status" value="1"/>
</dbReference>
<name>A0A1H7XG09_9LACT</name>
<dbReference type="GO" id="GO:0032259">
    <property type="term" value="P:methylation"/>
    <property type="evidence" value="ECO:0007669"/>
    <property type="project" value="UniProtKB-KW"/>
</dbReference>
<keyword evidence="4 6" id="KW-0949">S-adenosyl-L-methionine</keyword>
<dbReference type="Gene3D" id="3.90.120.10">
    <property type="entry name" value="DNA Methylase, subunit A, domain 2"/>
    <property type="match status" value="1"/>
</dbReference>
<keyword evidence="2 6" id="KW-0489">Methyltransferase</keyword>
<dbReference type="STRING" id="426703.SAMN04488100_1515"/>
<evidence type="ECO:0000256" key="2">
    <source>
        <dbReference type="ARBA" id="ARBA00022603"/>
    </source>
</evidence>
<evidence type="ECO:0000256" key="3">
    <source>
        <dbReference type="ARBA" id="ARBA00022679"/>
    </source>
</evidence>
<dbReference type="OrthoDB" id="9813719at2"/>
<dbReference type="RefSeq" id="WP_091490074.1">
    <property type="nucleotide sequence ID" value="NZ_BJUX01000043.1"/>
</dbReference>
<dbReference type="GO" id="GO:0044027">
    <property type="term" value="P:negative regulation of gene expression via chromosomal CpG island methylation"/>
    <property type="evidence" value="ECO:0007669"/>
    <property type="project" value="TreeGrafter"/>
</dbReference>